<evidence type="ECO:0000313" key="2">
    <source>
        <dbReference type="EMBL" id="KAF9890695.1"/>
    </source>
</evidence>
<gene>
    <name evidence="2" type="ORF">FE257_005561</name>
</gene>
<dbReference type="EMBL" id="VCAU01000024">
    <property type="protein sequence ID" value="KAF9890695.1"/>
    <property type="molecule type" value="Genomic_DNA"/>
</dbReference>
<dbReference type="AlphaFoldDB" id="A0AAD4GVI3"/>
<comment type="caution">
    <text evidence="2">The sequence shown here is derived from an EMBL/GenBank/DDBJ whole genome shotgun (WGS) entry which is preliminary data.</text>
</comment>
<evidence type="ECO:0000313" key="3">
    <source>
        <dbReference type="Proteomes" id="UP001194746"/>
    </source>
</evidence>
<organism evidence="2 3">
    <name type="scientific">Aspergillus nanangensis</name>
    <dbReference type="NCBI Taxonomy" id="2582783"/>
    <lineage>
        <taxon>Eukaryota</taxon>
        <taxon>Fungi</taxon>
        <taxon>Dikarya</taxon>
        <taxon>Ascomycota</taxon>
        <taxon>Pezizomycotina</taxon>
        <taxon>Eurotiomycetes</taxon>
        <taxon>Eurotiomycetidae</taxon>
        <taxon>Eurotiales</taxon>
        <taxon>Aspergillaceae</taxon>
        <taxon>Aspergillus</taxon>
        <taxon>Aspergillus subgen. Circumdati</taxon>
    </lineage>
</organism>
<reference evidence="2" key="1">
    <citation type="journal article" date="2019" name="Beilstein J. Org. Chem.">
        <title>Nanangenines: drimane sesquiterpenoids as the dominant metabolite cohort of a novel Australian fungus, Aspergillus nanangensis.</title>
        <authorList>
            <person name="Lacey H.J."/>
            <person name="Gilchrist C.L.M."/>
            <person name="Crombie A."/>
            <person name="Kalaitzis J.A."/>
            <person name="Vuong D."/>
            <person name="Rutledge P.J."/>
            <person name="Turner P."/>
            <person name="Pitt J.I."/>
            <person name="Lacey E."/>
            <person name="Chooi Y.H."/>
            <person name="Piggott A.M."/>
        </authorList>
    </citation>
    <scope>NUCLEOTIDE SEQUENCE</scope>
    <source>
        <strain evidence="2">MST-FP2251</strain>
    </source>
</reference>
<feature type="compositionally biased region" description="Basic and acidic residues" evidence="1">
    <location>
        <begin position="72"/>
        <end position="81"/>
    </location>
</feature>
<dbReference type="Proteomes" id="UP001194746">
    <property type="component" value="Unassembled WGS sequence"/>
</dbReference>
<keyword evidence="3" id="KW-1185">Reference proteome</keyword>
<proteinExistence type="predicted"/>
<name>A0AAD4GVI3_ASPNN</name>
<protein>
    <submittedName>
        <fullName evidence="2">Uncharacterized protein</fullName>
    </submittedName>
</protein>
<accession>A0AAD4GVI3</accession>
<reference evidence="2" key="2">
    <citation type="submission" date="2020-02" db="EMBL/GenBank/DDBJ databases">
        <authorList>
            <person name="Gilchrist C.L.M."/>
            <person name="Chooi Y.-H."/>
        </authorList>
    </citation>
    <scope>NUCLEOTIDE SEQUENCE</scope>
    <source>
        <strain evidence="2">MST-FP2251</strain>
    </source>
</reference>
<evidence type="ECO:0000256" key="1">
    <source>
        <dbReference type="SAM" id="MobiDB-lite"/>
    </source>
</evidence>
<feature type="region of interest" description="Disordered" evidence="1">
    <location>
        <begin position="72"/>
        <end position="93"/>
    </location>
</feature>
<sequence>MARSSNEKRALRRQECREALSEHIYNRLRLRIDPDEVRLQPAPQDVGLYEEIYLELGVSLEAVRPAILKGDWEAPDTDKSAEPQPSPLPHDDSFTATIQRLDRENHQLYNKLDHLHVSMKTCQHRSQILQTRNRHLQEEIRRQRDHIYKLEKDITGMKSSICEAVVVLERTSKK</sequence>